<evidence type="ECO:0000313" key="3">
    <source>
        <dbReference type="Proteomes" id="UP001058974"/>
    </source>
</evidence>
<organism evidence="2 3">
    <name type="scientific">Pisum sativum</name>
    <name type="common">Garden pea</name>
    <name type="synonym">Lathyrus oleraceus</name>
    <dbReference type="NCBI Taxonomy" id="3888"/>
    <lineage>
        <taxon>Eukaryota</taxon>
        <taxon>Viridiplantae</taxon>
        <taxon>Streptophyta</taxon>
        <taxon>Embryophyta</taxon>
        <taxon>Tracheophyta</taxon>
        <taxon>Spermatophyta</taxon>
        <taxon>Magnoliopsida</taxon>
        <taxon>eudicotyledons</taxon>
        <taxon>Gunneridae</taxon>
        <taxon>Pentapetalae</taxon>
        <taxon>rosids</taxon>
        <taxon>fabids</taxon>
        <taxon>Fabales</taxon>
        <taxon>Fabaceae</taxon>
        <taxon>Papilionoideae</taxon>
        <taxon>50 kb inversion clade</taxon>
        <taxon>NPAAA clade</taxon>
        <taxon>Hologalegina</taxon>
        <taxon>IRL clade</taxon>
        <taxon>Fabeae</taxon>
        <taxon>Lathyrus</taxon>
    </lineage>
</organism>
<evidence type="ECO:0000256" key="1">
    <source>
        <dbReference type="SAM" id="MobiDB-lite"/>
    </source>
</evidence>
<protein>
    <submittedName>
        <fullName evidence="2">Uncharacterized protein</fullName>
    </submittedName>
</protein>
<comment type="caution">
    <text evidence="2">The sequence shown here is derived from an EMBL/GenBank/DDBJ whole genome shotgun (WGS) entry which is preliminary data.</text>
</comment>
<dbReference type="EMBL" id="JAMSHJ010000005">
    <property type="protein sequence ID" value="KAI5410705.1"/>
    <property type="molecule type" value="Genomic_DNA"/>
</dbReference>
<proteinExistence type="predicted"/>
<dbReference type="Gramene" id="Psat05G0601100-T1">
    <property type="protein sequence ID" value="KAI5410705.1"/>
    <property type="gene ID" value="KIW84_056011"/>
</dbReference>
<keyword evidence="3" id="KW-1185">Reference proteome</keyword>
<reference evidence="2 3" key="1">
    <citation type="journal article" date="2022" name="Nat. Genet.">
        <title>Improved pea reference genome and pan-genome highlight genomic features and evolutionary characteristics.</title>
        <authorList>
            <person name="Yang T."/>
            <person name="Liu R."/>
            <person name="Luo Y."/>
            <person name="Hu S."/>
            <person name="Wang D."/>
            <person name="Wang C."/>
            <person name="Pandey M.K."/>
            <person name="Ge S."/>
            <person name="Xu Q."/>
            <person name="Li N."/>
            <person name="Li G."/>
            <person name="Huang Y."/>
            <person name="Saxena R.K."/>
            <person name="Ji Y."/>
            <person name="Li M."/>
            <person name="Yan X."/>
            <person name="He Y."/>
            <person name="Liu Y."/>
            <person name="Wang X."/>
            <person name="Xiang C."/>
            <person name="Varshney R.K."/>
            <person name="Ding H."/>
            <person name="Gao S."/>
            <person name="Zong X."/>
        </authorList>
    </citation>
    <scope>NUCLEOTIDE SEQUENCE [LARGE SCALE GENOMIC DNA]</scope>
    <source>
        <strain evidence="2 3">cv. Zhongwan 6</strain>
    </source>
</reference>
<feature type="region of interest" description="Disordered" evidence="1">
    <location>
        <begin position="114"/>
        <end position="141"/>
    </location>
</feature>
<gene>
    <name evidence="2" type="ORF">KIW84_056011</name>
</gene>
<accession>A0A9D5AM11</accession>
<evidence type="ECO:0000313" key="2">
    <source>
        <dbReference type="EMBL" id="KAI5410705.1"/>
    </source>
</evidence>
<dbReference type="AlphaFoldDB" id="A0A9D5AM11"/>
<dbReference type="Proteomes" id="UP001058974">
    <property type="component" value="Chromosome 5"/>
</dbReference>
<dbReference type="InterPro" id="IPR011989">
    <property type="entry name" value="ARM-like"/>
</dbReference>
<name>A0A9D5AM11_PEA</name>
<dbReference type="Gene3D" id="1.25.10.10">
    <property type="entry name" value="Leucine-rich Repeat Variant"/>
    <property type="match status" value="1"/>
</dbReference>
<sequence length="168" mass="18435">MLRAKSMECISLVGMAVGKEKFRADAKQDGSTDLETVNTQQIHSSTSENAMNLSSDVHVLPEASVSDTEIKPNDLPSHNGFEHVHVALSAPLLAEVVDRMPILYQYYTHSISSNVGEGEDDDTYDPSKHDFESGDDEDHTLTRDCNGLYGAKVGGYSGYHYVLINLPM</sequence>